<dbReference type="EMBL" id="LQYT01000050">
    <property type="protein sequence ID" value="KYD18552.1"/>
    <property type="molecule type" value="Genomic_DNA"/>
</dbReference>
<dbReference type="Proteomes" id="UP000075683">
    <property type="component" value="Unassembled WGS sequence"/>
</dbReference>
<proteinExistence type="predicted"/>
<evidence type="ECO:0000313" key="2">
    <source>
        <dbReference type="Proteomes" id="UP000075683"/>
    </source>
</evidence>
<evidence type="ECO:0000313" key="1">
    <source>
        <dbReference type="EMBL" id="KYD18552.1"/>
    </source>
</evidence>
<comment type="caution">
    <text evidence="1">The sequence shown here is derived from an EMBL/GenBank/DDBJ whole genome shotgun (WGS) entry which is preliminary data.</text>
</comment>
<reference evidence="1 2" key="1">
    <citation type="submission" date="2016-01" db="EMBL/GenBank/DDBJ databases">
        <title>Draft Genome Sequences of Seven Thermophilic Sporeformers Isolated from Foods.</title>
        <authorList>
            <person name="Berendsen E.M."/>
            <person name="Wells-Bennik M.H."/>
            <person name="Krawcyk A.O."/>
            <person name="De Jong A."/>
            <person name="Holsappel S."/>
            <person name="Eijlander R.T."/>
            <person name="Kuipers O.P."/>
        </authorList>
    </citation>
    <scope>NUCLEOTIDE SEQUENCE [LARGE SCALE GENOMIC DNA]</scope>
    <source>
        <strain evidence="1 2">B4135</strain>
    </source>
</reference>
<gene>
    <name evidence="1" type="ORF">B4135_2321</name>
</gene>
<protein>
    <submittedName>
        <fullName evidence="1">Uncharacterized protein</fullName>
    </submittedName>
</protein>
<accession>A0A150M2S9</accession>
<organism evidence="1 2">
    <name type="scientific">Caldibacillus debilis</name>
    <dbReference type="NCBI Taxonomy" id="301148"/>
    <lineage>
        <taxon>Bacteria</taxon>
        <taxon>Bacillati</taxon>
        <taxon>Bacillota</taxon>
        <taxon>Bacilli</taxon>
        <taxon>Bacillales</taxon>
        <taxon>Bacillaceae</taxon>
        <taxon>Caldibacillus</taxon>
    </lineage>
</organism>
<sequence length="65" mass="6871">MSRISPVLPQGNFLGKEAFAAKNLCGSDRPIPCTEERGFRGAGVIPANVPPRRSEGVFSILLGMG</sequence>
<name>A0A150M2S9_9BACI</name>
<dbReference type="AlphaFoldDB" id="A0A150M2S9"/>